<dbReference type="Proteomes" id="UP000075809">
    <property type="component" value="Unassembled WGS sequence"/>
</dbReference>
<evidence type="ECO:0000313" key="2">
    <source>
        <dbReference type="EMBL" id="KYQ48375.1"/>
    </source>
</evidence>
<proteinExistence type="predicted"/>
<feature type="region of interest" description="Disordered" evidence="1">
    <location>
        <begin position="173"/>
        <end position="197"/>
    </location>
</feature>
<reference evidence="2 3" key="1">
    <citation type="submission" date="2015-09" db="EMBL/GenBank/DDBJ databases">
        <title>Trachymyrmex zeteki WGS genome.</title>
        <authorList>
            <person name="Nygaard S."/>
            <person name="Hu H."/>
            <person name="Boomsma J."/>
            <person name="Zhang G."/>
        </authorList>
    </citation>
    <scope>NUCLEOTIDE SEQUENCE [LARGE SCALE GENOMIC DNA]</scope>
    <source>
        <strain evidence="2">Tzet28-1</strain>
        <tissue evidence="2">Whole body</tissue>
    </source>
</reference>
<keyword evidence="3" id="KW-1185">Reference proteome</keyword>
<dbReference type="AlphaFoldDB" id="A0A151WL23"/>
<feature type="compositionally biased region" description="Basic and acidic residues" evidence="1">
    <location>
        <begin position="10"/>
        <end position="22"/>
    </location>
</feature>
<organism evidence="2 3">
    <name type="scientific">Mycetomoellerius zeteki</name>
    <dbReference type="NCBI Taxonomy" id="64791"/>
    <lineage>
        <taxon>Eukaryota</taxon>
        <taxon>Metazoa</taxon>
        <taxon>Ecdysozoa</taxon>
        <taxon>Arthropoda</taxon>
        <taxon>Hexapoda</taxon>
        <taxon>Insecta</taxon>
        <taxon>Pterygota</taxon>
        <taxon>Neoptera</taxon>
        <taxon>Endopterygota</taxon>
        <taxon>Hymenoptera</taxon>
        <taxon>Apocrita</taxon>
        <taxon>Aculeata</taxon>
        <taxon>Formicoidea</taxon>
        <taxon>Formicidae</taxon>
        <taxon>Myrmicinae</taxon>
        <taxon>Mycetomoellerius</taxon>
    </lineage>
</organism>
<protein>
    <submittedName>
        <fullName evidence="2">Uncharacterized protein</fullName>
    </submittedName>
</protein>
<evidence type="ECO:0000313" key="3">
    <source>
        <dbReference type="Proteomes" id="UP000075809"/>
    </source>
</evidence>
<accession>A0A151WL23</accession>
<evidence type="ECO:0000256" key="1">
    <source>
        <dbReference type="SAM" id="MobiDB-lite"/>
    </source>
</evidence>
<feature type="compositionally biased region" description="Polar residues" evidence="1">
    <location>
        <begin position="79"/>
        <end position="96"/>
    </location>
</feature>
<feature type="region of interest" description="Disordered" evidence="1">
    <location>
        <begin position="1"/>
        <end position="103"/>
    </location>
</feature>
<sequence length="197" mass="22212">MRSSSEEEGYENRATDIGEKRGGCASIHGEAPPIPAPPISDDTDRQFWAEDELSSSESRQKLTARRKRRHSVSYRNRAANKSRSYAPCPSNSSSDSIHAETSAKVRRIRRRWLNPKMEKLQSGKASCTSTEKTAYTVNKVVSSEHQAASTSSSRLENHESVLWRENQKNCERAANTLRNVKKVRLKKTRGLPKSKPK</sequence>
<feature type="compositionally biased region" description="Basic residues" evidence="1">
    <location>
        <begin position="62"/>
        <end position="72"/>
    </location>
</feature>
<dbReference type="EMBL" id="KQ983012">
    <property type="protein sequence ID" value="KYQ48375.1"/>
    <property type="molecule type" value="Genomic_DNA"/>
</dbReference>
<gene>
    <name evidence="2" type="ORF">ALC60_12704</name>
</gene>
<name>A0A151WL23_9HYME</name>
<feature type="compositionally biased region" description="Basic residues" evidence="1">
    <location>
        <begin position="179"/>
        <end position="197"/>
    </location>
</feature>